<evidence type="ECO:0000313" key="3">
    <source>
        <dbReference type="Proteomes" id="UP000290637"/>
    </source>
</evidence>
<feature type="region of interest" description="Disordered" evidence="1">
    <location>
        <begin position="1"/>
        <end position="25"/>
    </location>
</feature>
<dbReference type="Proteomes" id="UP000290637">
    <property type="component" value="Chromosome"/>
</dbReference>
<keyword evidence="3" id="KW-1185">Reference proteome</keyword>
<dbReference type="OrthoDB" id="6282430at2"/>
<feature type="compositionally biased region" description="Low complexity" evidence="1">
    <location>
        <begin position="14"/>
        <end position="25"/>
    </location>
</feature>
<proteinExistence type="predicted"/>
<reference evidence="2 3" key="1">
    <citation type="submission" date="2019-02" db="EMBL/GenBank/DDBJ databases">
        <title>Draft Genome Sequences of Six Type Strains of the Genus Massilia.</title>
        <authorList>
            <person name="Miess H."/>
            <person name="Frediansyhah A."/>
            <person name="Gross H."/>
        </authorList>
    </citation>
    <scope>NUCLEOTIDE SEQUENCE [LARGE SCALE GENOMIC DNA]</scope>
    <source>
        <strain evidence="2 3">DSM 17473</strain>
    </source>
</reference>
<dbReference type="EMBL" id="CP035913">
    <property type="protein sequence ID" value="QBE66360.1"/>
    <property type="molecule type" value="Genomic_DNA"/>
</dbReference>
<dbReference type="AlphaFoldDB" id="A0A4P6L448"/>
<organism evidence="2 3">
    <name type="scientific">Pseudoduganella lutea</name>
    <dbReference type="NCBI Taxonomy" id="321985"/>
    <lineage>
        <taxon>Bacteria</taxon>
        <taxon>Pseudomonadati</taxon>
        <taxon>Pseudomonadota</taxon>
        <taxon>Betaproteobacteria</taxon>
        <taxon>Burkholderiales</taxon>
        <taxon>Oxalobacteraceae</taxon>
        <taxon>Telluria group</taxon>
        <taxon>Pseudoduganella</taxon>
    </lineage>
</organism>
<protein>
    <submittedName>
        <fullName evidence="2">Uncharacterized protein</fullName>
    </submittedName>
</protein>
<evidence type="ECO:0000313" key="2">
    <source>
        <dbReference type="EMBL" id="QBE66360.1"/>
    </source>
</evidence>
<dbReference type="RefSeq" id="WP_130189468.1">
    <property type="nucleotide sequence ID" value="NZ_CP035913.1"/>
</dbReference>
<evidence type="ECO:0000256" key="1">
    <source>
        <dbReference type="SAM" id="MobiDB-lite"/>
    </source>
</evidence>
<name>A0A4P6L448_9BURK</name>
<accession>A0A4P6L448</accession>
<dbReference type="KEGG" id="plue:EWM63_28100"/>
<gene>
    <name evidence="2" type="ORF">EWM63_28100</name>
</gene>
<sequence>MSINITTQGPRLDSSASTAPSSVVTEGKVSQGYAAGAISPSVESVSISTMASRLAKAEQTTAQANASLSKSELRDKTIKTMSEVSYNLDPATKAQKAKEIPEPQDSSAFESAEAATKFMDNILGPNPFKGMSREQLVTIYNDESGTFTANEKYAAHRQVYDEEIAWRIEFAEQTRQEYSQTGKLTNSFKAALEHFNALPALEQAWYPENYASSLQERIDLDFNYFTGMAHGQAGTSGTSLADVFGDPKGIANRIQLPDLFARKAGDSPRS</sequence>